<comment type="caution">
    <text evidence="8">The sequence shown here is derived from an EMBL/GenBank/DDBJ whole genome shotgun (WGS) entry which is preliminary data.</text>
</comment>
<organism evidence="8 9">
    <name type="scientific">Burkholderia ambifaria MEX-5</name>
    <dbReference type="NCBI Taxonomy" id="396597"/>
    <lineage>
        <taxon>Bacteria</taxon>
        <taxon>Pseudomonadati</taxon>
        <taxon>Pseudomonadota</taxon>
        <taxon>Betaproteobacteria</taxon>
        <taxon>Burkholderiales</taxon>
        <taxon>Burkholderiaceae</taxon>
        <taxon>Burkholderia</taxon>
        <taxon>Burkholderia cepacia complex</taxon>
    </lineage>
</organism>
<evidence type="ECO:0000256" key="4">
    <source>
        <dbReference type="ARBA" id="ARBA00022912"/>
    </source>
</evidence>
<evidence type="ECO:0000259" key="7">
    <source>
        <dbReference type="SMART" id="SM00226"/>
    </source>
</evidence>
<proteinExistence type="inferred from homology"/>
<comment type="catalytic activity">
    <reaction evidence="5">
        <text>O-phospho-L-tyrosyl-[protein] + H2O = L-tyrosyl-[protein] + phosphate</text>
        <dbReference type="Rhea" id="RHEA:10684"/>
        <dbReference type="Rhea" id="RHEA-COMP:10136"/>
        <dbReference type="Rhea" id="RHEA-COMP:20101"/>
        <dbReference type="ChEBI" id="CHEBI:15377"/>
        <dbReference type="ChEBI" id="CHEBI:43474"/>
        <dbReference type="ChEBI" id="CHEBI:46858"/>
        <dbReference type="ChEBI" id="CHEBI:61978"/>
        <dbReference type="EC" id="3.1.3.48"/>
    </reaction>
</comment>
<evidence type="ECO:0000256" key="6">
    <source>
        <dbReference type="PIRSR" id="PIRSR617867-1"/>
    </source>
</evidence>
<evidence type="ECO:0000256" key="1">
    <source>
        <dbReference type="ARBA" id="ARBA00011063"/>
    </source>
</evidence>
<dbReference type="PANTHER" id="PTHR11717">
    <property type="entry name" value="LOW MOLECULAR WEIGHT PROTEIN TYROSINE PHOSPHATASE"/>
    <property type="match status" value="1"/>
</dbReference>
<dbReference type="SMART" id="SM00226">
    <property type="entry name" value="LMWPc"/>
    <property type="match status" value="1"/>
</dbReference>
<evidence type="ECO:0000256" key="2">
    <source>
        <dbReference type="ARBA" id="ARBA00013064"/>
    </source>
</evidence>
<dbReference type="Gene3D" id="3.40.50.2300">
    <property type="match status" value="1"/>
</dbReference>
<dbReference type="InterPro" id="IPR050438">
    <property type="entry name" value="LMW_PTPase"/>
</dbReference>
<sequence>MIARILVVCEGNLCRSPLAQAMLTRALPGLAVASAGLSAIDGQPVDPVTDELSRARGIDLSSHCAARLDDHMCTSADLILAMEREQVRAIASVHPFTRGRVYRLAGTADIPDPYRRSLPRYEHAIALIERGVHDWVARVHQMNRRGGTPSAVR</sequence>
<comment type="similarity">
    <text evidence="1">Belongs to the low molecular weight phosphotyrosine protein phosphatase family.</text>
</comment>
<dbReference type="CDD" id="cd16343">
    <property type="entry name" value="LMWPTP"/>
    <property type="match status" value="1"/>
</dbReference>
<feature type="active site" evidence="6">
    <location>
        <position position="15"/>
    </location>
</feature>
<dbReference type="AlphaFoldDB" id="B1SXA0"/>
<name>B1SXA0_9BURK</name>
<dbReference type="PANTHER" id="PTHR11717:SF31">
    <property type="entry name" value="LOW MOLECULAR WEIGHT PROTEIN-TYROSINE-PHOSPHATASE ETP-RELATED"/>
    <property type="match status" value="1"/>
</dbReference>
<feature type="domain" description="Phosphotyrosine protein phosphatase I" evidence="7">
    <location>
        <begin position="3"/>
        <end position="138"/>
    </location>
</feature>
<evidence type="ECO:0000313" key="9">
    <source>
        <dbReference type="Proteomes" id="UP000004814"/>
    </source>
</evidence>
<feature type="active site" description="Proton donor" evidence="6">
    <location>
        <position position="112"/>
    </location>
</feature>
<evidence type="ECO:0000256" key="3">
    <source>
        <dbReference type="ARBA" id="ARBA00022801"/>
    </source>
</evidence>
<evidence type="ECO:0000313" key="8">
    <source>
        <dbReference type="EMBL" id="EDT44007.1"/>
    </source>
</evidence>
<dbReference type="Proteomes" id="UP000004814">
    <property type="component" value="Unassembled WGS sequence"/>
</dbReference>
<keyword evidence="3" id="KW-0378">Hydrolase</keyword>
<protein>
    <recommendedName>
        <fullName evidence="2">protein-tyrosine-phosphatase</fullName>
        <ecNumber evidence="2">3.1.3.48</ecNumber>
    </recommendedName>
</protein>
<dbReference type="SUPFAM" id="SSF52788">
    <property type="entry name" value="Phosphotyrosine protein phosphatases I"/>
    <property type="match status" value="1"/>
</dbReference>
<dbReference type="EC" id="3.1.3.48" evidence="2"/>
<dbReference type="PRINTS" id="PR00719">
    <property type="entry name" value="LMWPTPASE"/>
</dbReference>
<dbReference type="GO" id="GO:0004725">
    <property type="term" value="F:protein tyrosine phosphatase activity"/>
    <property type="evidence" value="ECO:0007669"/>
    <property type="project" value="UniProtKB-EC"/>
</dbReference>
<keyword evidence="4" id="KW-0904">Protein phosphatase</keyword>
<reference evidence="8 9" key="1">
    <citation type="submission" date="2008-03" db="EMBL/GenBank/DDBJ databases">
        <title>Sequencing of the draft genome and assembly of Burkholderia ambifaria MEX-5.</title>
        <authorList>
            <consortium name="US DOE Joint Genome Institute (JGI-PGF)"/>
            <person name="Copeland A."/>
            <person name="Lucas S."/>
            <person name="Lapidus A."/>
            <person name="Glavina del Rio T."/>
            <person name="Dalin E."/>
            <person name="Tice H."/>
            <person name="Bruce D."/>
            <person name="Goodwin L."/>
            <person name="Pitluck S."/>
            <person name="Larimer F."/>
            <person name="Land M.L."/>
            <person name="Hauser L."/>
            <person name="Tiedje J."/>
            <person name="Richardson P."/>
        </authorList>
    </citation>
    <scope>NUCLEOTIDE SEQUENCE [LARGE SCALE GENOMIC DNA]</scope>
    <source>
        <strain evidence="8 9">MEX-5</strain>
    </source>
</reference>
<feature type="active site" description="Nucleophile" evidence="6">
    <location>
        <position position="9"/>
    </location>
</feature>
<evidence type="ECO:0000256" key="5">
    <source>
        <dbReference type="ARBA" id="ARBA00051722"/>
    </source>
</evidence>
<dbReference type="InterPro" id="IPR023485">
    <property type="entry name" value="Ptyr_pPase"/>
</dbReference>
<accession>B1SXA0</accession>
<gene>
    <name evidence="8" type="ORF">BamMEX5DRAFT_0166</name>
</gene>
<dbReference type="RefSeq" id="WP_006756225.1">
    <property type="nucleotide sequence ID" value="NZ_ABLK01000003.1"/>
</dbReference>
<dbReference type="InterPro" id="IPR017867">
    <property type="entry name" value="Tyr_phospatase_low_mol_wt"/>
</dbReference>
<dbReference type="Pfam" id="PF01451">
    <property type="entry name" value="LMWPc"/>
    <property type="match status" value="1"/>
</dbReference>
<dbReference type="PATRIC" id="fig|396597.7.peg.8280"/>
<dbReference type="InterPro" id="IPR036196">
    <property type="entry name" value="Ptyr_pPase_sf"/>
</dbReference>
<dbReference type="EMBL" id="ABLK01000003">
    <property type="protein sequence ID" value="EDT44007.1"/>
    <property type="molecule type" value="Genomic_DNA"/>
</dbReference>